<dbReference type="Gramene" id="Dexi3B01G0034550.1">
    <property type="protein sequence ID" value="Dexi3B01G0034550.1:cds"/>
    <property type="gene ID" value="Dexi3B01G0034550"/>
</dbReference>
<proteinExistence type="predicted"/>
<keyword evidence="3" id="KW-1185">Reference proteome</keyword>
<feature type="compositionally biased region" description="Acidic residues" evidence="1">
    <location>
        <begin position="68"/>
        <end position="81"/>
    </location>
</feature>
<reference evidence="2" key="1">
    <citation type="submission" date="2020-07" db="EMBL/GenBank/DDBJ databases">
        <title>Genome sequence and genetic diversity analysis of an under-domesticated orphan crop, white fonio (Digitaria exilis).</title>
        <authorList>
            <person name="Bennetzen J.L."/>
            <person name="Chen S."/>
            <person name="Ma X."/>
            <person name="Wang X."/>
            <person name="Yssel A.E.J."/>
            <person name="Chaluvadi S.R."/>
            <person name="Johnson M."/>
            <person name="Gangashetty P."/>
            <person name="Hamidou F."/>
            <person name="Sanogo M.D."/>
            <person name="Zwaenepoel A."/>
            <person name="Wallace J."/>
            <person name="Van De Peer Y."/>
            <person name="Van Deynze A."/>
        </authorList>
    </citation>
    <scope>NUCLEOTIDE SEQUENCE</scope>
    <source>
        <tissue evidence="2">Leaves</tissue>
    </source>
</reference>
<feature type="region of interest" description="Disordered" evidence="1">
    <location>
        <begin position="68"/>
        <end position="103"/>
    </location>
</feature>
<protein>
    <submittedName>
        <fullName evidence="2">Uncharacterized protein</fullName>
    </submittedName>
</protein>
<gene>
    <name evidence="2" type="ORF">HU200_052747</name>
</gene>
<evidence type="ECO:0000256" key="1">
    <source>
        <dbReference type="SAM" id="MobiDB-lite"/>
    </source>
</evidence>
<dbReference type="AlphaFoldDB" id="A0A835AP10"/>
<evidence type="ECO:0000313" key="2">
    <source>
        <dbReference type="EMBL" id="KAF8667547.1"/>
    </source>
</evidence>
<evidence type="ECO:0000313" key="3">
    <source>
        <dbReference type="Proteomes" id="UP000636709"/>
    </source>
</evidence>
<feature type="compositionally biased region" description="Basic and acidic residues" evidence="1">
    <location>
        <begin position="145"/>
        <end position="163"/>
    </location>
</feature>
<sequence>MAGDDGGQRLWDLSRRAASFLRMARLALTGAPAHMVTEEEVIGGKCYRSVSTVEDNWESDELWLDEDESELLVDDNDDDDDVSRRTRGVSENSTHQFIGPLSKKPQFVGRRPVITASAAALRPEDDDAAVAESSEPLVPRGAAKRGNDAETVHHPFGCDRRGSESSSLLLVSS</sequence>
<dbReference type="OrthoDB" id="681950at2759"/>
<dbReference type="Proteomes" id="UP000636709">
    <property type="component" value="Unassembled WGS sequence"/>
</dbReference>
<accession>A0A835AP10</accession>
<comment type="caution">
    <text evidence="2">The sequence shown here is derived from an EMBL/GenBank/DDBJ whole genome shotgun (WGS) entry which is preliminary data.</text>
</comment>
<feature type="region of interest" description="Disordered" evidence="1">
    <location>
        <begin position="121"/>
        <end position="173"/>
    </location>
</feature>
<name>A0A835AP10_9POAL</name>
<organism evidence="2 3">
    <name type="scientific">Digitaria exilis</name>
    <dbReference type="NCBI Taxonomy" id="1010633"/>
    <lineage>
        <taxon>Eukaryota</taxon>
        <taxon>Viridiplantae</taxon>
        <taxon>Streptophyta</taxon>
        <taxon>Embryophyta</taxon>
        <taxon>Tracheophyta</taxon>
        <taxon>Spermatophyta</taxon>
        <taxon>Magnoliopsida</taxon>
        <taxon>Liliopsida</taxon>
        <taxon>Poales</taxon>
        <taxon>Poaceae</taxon>
        <taxon>PACMAD clade</taxon>
        <taxon>Panicoideae</taxon>
        <taxon>Panicodae</taxon>
        <taxon>Paniceae</taxon>
        <taxon>Anthephorinae</taxon>
        <taxon>Digitaria</taxon>
    </lineage>
</organism>
<dbReference type="EMBL" id="JACEFO010002299">
    <property type="protein sequence ID" value="KAF8667547.1"/>
    <property type="molecule type" value="Genomic_DNA"/>
</dbReference>
<feature type="compositionally biased region" description="Low complexity" evidence="1">
    <location>
        <begin position="164"/>
        <end position="173"/>
    </location>
</feature>